<evidence type="ECO:0008006" key="3">
    <source>
        <dbReference type="Google" id="ProtNLM"/>
    </source>
</evidence>
<dbReference type="CDD" id="cd05560">
    <property type="entry name" value="Xcc1710_like"/>
    <property type="match status" value="1"/>
</dbReference>
<dbReference type="EMBL" id="BMLY01000004">
    <property type="protein sequence ID" value="GGP27022.1"/>
    <property type="molecule type" value="Genomic_DNA"/>
</dbReference>
<dbReference type="PANTHER" id="PTHR21192">
    <property type="entry name" value="NUCLEAR PROTEIN E3-3"/>
    <property type="match status" value="1"/>
</dbReference>
<evidence type="ECO:0000313" key="2">
    <source>
        <dbReference type="Proteomes" id="UP000621859"/>
    </source>
</evidence>
<reference evidence="2" key="1">
    <citation type="journal article" date="2019" name="Int. J. Syst. Evol. Microbiol.">
        <title>The Global Catalogue of Microorganisms (GCM) 10K type strain sequencing project: providing services to taxonomists for standard genome sequencing and annotation.</title>
        <authorList>
            <consortium name="The Broad Institute Genomics Platform"/>
            <consortium name="The Broad Institute Genome Sequencing Center for Infectious Disease"/>
            <person name="Wu L."/>
            <person name="Ma J."/>
        </authorList>
    </citation>
    <scope>NUCLEOTIDE SEQUENCE [LARGE SCALE GENOMIC DNA]</scope>
    <source>
        <strain evidence="2">CGMCC 1.8860</strain>
    </source>
</reference>
<dbReference type="SUPFAM" id="SSF64076">
    <property type="entry name" value="MTH938-like"/>
    <property type="match status" value="1"/>
</dbReference>
<dbReference type="Proteomes" id="UP000621859">
    <property type="component" value="Unassembled WGS sequence"/>
</dbReference>
<sequence length="132" mass="14983">MTAYLIWIVVMKLHHTNVDNLNQFTSYGEGFVKVNQQQYDGSLIVTPSEVREWQPVRFEDLQAEHFEQLLALKPEMVLLGTGKSIRFPHPRLYASLAQAHVGLDVMDTGALCRTFNILTAEERRVVALVLSA</sequence>
<protein>
    <recommendedName>
        <fullName evidence="3">Xcc1710-like domain-containing protein</fullName>
    </recommendedName>
</protein>
<accession>A0ABQ2PPV9</accession>
<name>A0ABQ2PPV9_9NEIS</name>
<dbReference type="InterPro" id="IPR036748">
    <property type="entry name" value="MTH938-like_sf"/>
</dbReference>
<evidence type="ECO:0000313" key="1">
    <source>
        <dbReference type="EMBL" id="GGP27022.1"/>
    </source>
</evidence>
<organism evidence="1 2">
    <name type="scientific">Silvimonas amylolytica</name>
    <dbReference type="NCBI Taxonomy" id="449663"/>
    <lineage>
        <taxon>Bacteria</taxon>
        <taxon>Pseudomonadati</taxon>
        <taxon>Pseudomonadota</taxon>
        <taxon>Betaproteobacteria</taxon>
        <taxon>Neisseriales</taxon>
        <taxon>Chitinibacteraceae</taxon>
        <taxon>Silvimonas</taxon>
    </lineage>
</organism>
<proteinExistence type="predicted"/>
<dbReference type="Gene3D" id="3.40.1230.10">
    <property type="entry name" value="MTH938-like"/>
    <property type="match status" value="1"/>
</dbReference>
<gene>
    <name evidence="1" type="ORF">GCM10010971_28410</name>
</gene>
<keyword evidence="2" id="KW-1185">Reference proteome</keyword>
<comment type="caution">
    <text evidence="1">The sequence shown here is derived from an EMBL/GenBank/DDBJ whole genome shotgun (WGS) entry which is preliminary data.</text>
</comment>
<dbReference type="InterPro" id="IPR007523">
    <property type="entry name" value="NDUFAF3/AAMDC"/>
</dbReference>
<dbReference type="PANTHER" id="PTHR21192:SF2">
    <property type="entry name" value="NADH DEHYDROGENASE [UBIQUINONE] 1 ALPHA SUBCOMPLEX ASSEMBLY FACTOR 3"/>
    <property type="match status" value="1"/>
</dbReference>
<dbReference type="Pfam" id="PF04430">
    <property type="entry name" value="DUF498"/>
    <property type="match status" value="1"/>
</dbReference>